<sequence>MTELRQIYKCELCGNIVEVVHKAGGTLVCCGQPMKLVEENSVDAAVEKHVPVVEKIEGGVFVKVGEVEHPMIDTHYIEWIEVHTENKVYRKYLNPGEKPEATFKLDEEVVAIKEYCNLHGLWKK</sequence>
<comment type="function">
    <text evidence="9">Catalyzes the one-electron reduction of superoxide anion radical to hydrogen peroxide at a nonheme ferrous iron center. Plays a fundamental role in case of oxidative stress via its superoxide detoxification activity.</text>
</comment>
<dbReference type="EMBL" id="FQXM01000009">
    <property type="protein sequence ID" value="SHH66552.1"/>
    <property type="molecule type" value="Genomic_DNA"/>
</dbReference>
<dbReference type="STRING" id="1121316.SAMN02745207_01905"/>
<organism evidence="15 16">
    <name type="scientific">Clostridium grantii DSM 8605</name>
    <dbReference type="NCBI Taxonomy" id="1121316"/>
    <lineage>
        <taxon>Bacteria</taxon>
        <taxon>Bacillati</taxon>
        <taxon>Bacillota</taxon>
        <taxon>Clostridia</taxon>
        <taxon>Eubacteriales</taxon>
        <taxon>Clostridiaceae</taxon>
        <taxon>Clostridium</taxon>
    </lineage>
</organism>
<keyword evidence="16" id="KW-1185">Reference proteome</keyword>
<dbReference type="InterPro" id="IPR051233">
    <property type="entry name" value="Desulfoferrodoxin_SOR"/>
</dbReference>
<evidence type="ECO:0000256" key="11">
    <source>
        <dbReference type="ARBA" id="ARBA00047448"/>
    </source>
</evidence>
<keyword evidence="6 12" id="KW-0479">Metal-binding</keyword>
<keyword evidence="8 12" id="KW-0408">Iron</keyword>
<evidence type="ECO:0000256" key="10">
    <source>
        <dbReference type="ARBA" id="ARBA00031398"/>
    </source>
</evidence>
<evidence type="ECO:0000256" key="6">
    <source>
        <dbReference type="ARBA" id="ARBA00022723"/>
    </source>
</evidence>
<feature type="binding site" evidence="12">
    <location>
        <position position="29"/>
    </location>
    <ligand>
        <name>Fe cation</name>
        <dbReference type="ChEBI" id="CHEBI:24875"/>
        <label>1</label>
    </ligand>
</feature>
<feature type="domain" description="Desulfoferrodoxin N-terminal" evidence="14">
    <location>
        <begin position="2"/>
        <end position="36"/>
    </location>
</feature>
<dbReference type="Pfam" id="PF06397">
    <property type="entry name" value="Desulfoferrod_N"/>
    <property type="match status" value="1"/>
</dbReference>
<comment type="similarity">
    <text evidence="2">Belongs to the desulfoferrodoxin family.</text>
</comment>
<dbReference type="EC" id="1.15.1.2" evidence="3"/>
<feature type="binding site" evidence="12">
    <location>
        <position position="75"/>
    </location>
    <ligand>
        <name>Fe cation</name>
        <dbReference type="ChEBI" id="CHEBI:24875"/>
        <label>2</label>
        <note>catalytic</note>
    </ligand>
</feature>
<dbReference type="SUPFAM" id="SSF57802">
    <property type="entry name" value="Rubredoxin-like"/>
    <property type="match status" value="1"/>
</dbReference>
<protein>
    <recommendedName>
        <fullName evidence="4">Desulfoferrodoxin</fullName>
        <ecNumber evidence="3">1.15.1.2</ecNumber>
    </recommendedName>
    <alternativeName>
        <fullName evidence="10">Superoxide reductase</fullName>
    </alternativeName>
</protein>
<reference evidence="15 16" key="1">
    <citation type="submission" date="2016-11" db="EMBL/GenBank/DDBJ databases">
        <authorList>
            <person name="Jaros S."/>
            <person name="Januszkiewicz K."/>
            <person name="Wedrychowicz H."/>
        </authorList>
    </citation>
    <scope>NUCLEOTIDE SEQUENCE [LARGE SCALE GENOMIC DNA]</scope>
    <source>
        <strain evidence="15 16">DSM 8605</strain>
    </source>
</reference>
<feature type="binding site" evidence="12">
    <location>
        <position position="13"/>
    </location>
    <ligand>
        <name>Fe cation</name>
        <dbReference type="ChEBI" id="CHEBI:24875"/>
        <label>1</label>
    </ligand>
</feature>
<dbReference type="InterPro" id="IPR004462">
    <property type="entry name" value="Desulfoferrodoxin_N"/>
</dbReference>
<keyword evidence="7" id="KW-0249">Electron transport</keyword>
<dbReference type="InterPro" id="IPR036073">
    <property type="entry name" value="Desulfoferrodoxin_Fe-bd_dom_sf"/>
</dbReference>
<dbReference type="GO" id="GO:0005506">
    <property type="term" value="F:iron ion binding"/>
    <property type="evidence" value="ECO:0007669"/>
    <property type="project" value="InterPro"/>
</dbReference>
<evidence type="ECO:0000259" key="13">
    <source>
        <dbReference type="Pfam" id="PF01880"/>
    </source>
</evidence>
<evidence type="ECO:0000256" key="5">
    <source>
        <dbReference type="ARBA" id="ARBA00022448"/>
    </source>
</evidence>
<evidence type="ECO:0000256" key="4">
    <source>
        <dbReference type="ARBA" id="ARBA00014839"/>
    </source>
</evidence>
<evidence type="ECO:0000256" key="2">
    <source>
        <dbReference type="ARBA" id="ARBA00005941"/>
    </source>
</evidence>
<dbReference type="Gene3D" id="2.60.40.730">
    <property type="entry name" value="SOR catalytic domain"/>
    <property type="match status" value="1"/>
</dbReference>
<name>A0A1M5UU47_9CLOT</name>
<dbReference type="RefSeq" id="WP_073338208.1">
    <property type="nucleotide sequence ID" value="NZ_FQXM01000009.1"/>
</dbReference>
<comment type="cofactor">
    <cofactor evidence="1">
        <name>Cu(2+)</name>
        <dbReference type="ChEBI" id="CHEBI:29036"/>
    </cofactor>
</comment>
<dbReference type="AlphaFoldDB" id="A0A1M5UU47"/>
<evidence type="ECO:0000313" key="16">
    <source>
        <dbReference type="Proteomes" id="UP000184447"/>
    </source>
</evidence>
<evidence type="ECO:0000256" key="9">
    <source>
        <dbReference type="ARBA" id="ARBA00024690"/>
    </source>
</evidence>
<evidence type="ECO:0000256" key="12">
    <source>
        <dbReference type="PIRSR" id="PIRSR604793-1"/>
    </source>
</evidence>
<comment type="cofactor">
    <cofactor evidence="12">
        <name>Fe(3+)</name>
        <dbReference type="ChEBI" id="CHEBI:29034"/>
    </cofactor>
    <text evidence="12">Binds 1 Fe(3+) ion per subunit. The iron ion 1 is coordinated via 4 cysteine residues.</text>
</comment>
<dbReference type="OrthoDB" id="9814936at2"/>
<evidence type="ECO:0000256" key="3">
    <source>
        <dbReference type="ARBA" id="ARBA00012679"/>
    </source>
</evidence>
<feature type="binding site" evidence="12">
    <location>
        <position position="30"/>
    </location>
    <ligand>
        <name>Fe cation</name>
        <dbReference type="ChEBI" id="CHEBI:24875"/>
        <label>1</label>
    </ligand>
</feature>
<dbReference type="PANTHER" id="PTHR36541">
    <property type="entry name" value="SUPEROXIDE REDUCTASE-RELATED"/>
    <property type="match status" value="1"/>
</dbReference>
<keyword evidence="5" id="KW-0813">Transport</keyword>
<feature type="binding site" evidence="12">
    <location>
        <position position="10"/>
    </location>
    <ligand>
        <name>Fe cation</name>
        <dbReference type="ChEBI" id="CHEBI:24875"/>
        <label>1</label>
    </ligand>
</feature>
<dbReference type="NCBIfam" id="TIGR00320">
    <property type="entry name" value="dfx_rbo"/>
    <property type="match status" value="1"/>
</dbReference>
<dbReference type="GO" id="GO:0050605">
    <property type="term" value="F:superoxide reductase activity"/>
    <property type="evidence" value="ECO:0007669"/>
    <property type="project" value="UniProtKB-EC"/>
</dbReference>
<accession>A0A1M5UU47</accession>
<dbReference type="CDD" id="cd00974">
    <property type="entry name" value="DSRD"/>
    <property type="match status" value="1"/>
</dbReference>
<dbReference type="Proteomes" id="UP000184447">
    <property type="component" value="Unassembled WGS sequence"/>
</dbReference>
<dbReference type="PANTHER" id="PTHR36541:SF1">
    <property type="entry name" value="SUPEROXIDE REDUCTASE-RELATED"/>
    <property type="match status" value="1"/>
</dbReference>
<dbReference type="Pfam" id="PF01880">
    <property type="entry name" value="Desulfoferrodox"/>
    <property type="match status" value="1"/>
</dbReference>
<dbReference type="GO" id="GO:0019430">
    <property type="term" value="P:removal of superoxide radicals"/>
    <property type="evidence" value="ECO:0007669"/>
    <property type="project" value="InterPro"/>
</dbReference>
<dbReference type="SUPFAM" id="SSF49367">
    <property type="entry name" value="Superoxide reductase-like"/>
    <property type="match status" value="1"/>
</dbReference>
<feature type="binding site" evidence="12">
    <location>
        <position position="119"/>
    </location>
    <ligand>
        <name>Fe cation</name>
        <dbReference type="ChEBI" id="CHEBI:24875"/>
        <label>2</label>
        <note>catalytic</note>
    </ligand>
</feature>
<dbReference type="InterPro" id="IPR004793">
    <property type="entry name" value="Desulfoferrodoxin_rbo"/>
</dbReference>
<evidence type="ECO:0000256" key="7">
    <source>
        <dbReference type="ARBA" id="ARBA00022982"/>
    </source>
</evidence>
<dbReference type="NCBIfam" id="TIGR00332">
    <property type="entry name" value="neela_ferrous"/>
    <property type="match status" value="1"/>
</dbReference>
<dbReference type="InterPro" id="IPR038094">
    <property type="entry name" value="Desulfoferrodoxin_N_sf"/>
</dbReference>
<comment type="cofactor">
    <cofactor evidence="12">
        <name>Fe(2+)</name>
        <dbReference type="ChEBI" id="CHEBI:29033"/>
    </cofactor>
    <text evidence="12">Binds 1 Fe(2+) ion per subunit. The iron ion 2 is coordinated via four histidines and one cysteine residue.</text>
</comment>
<evidence type="ECO:0000256" key="1">
    <source>
        <dbReference type="ARBA" id="ARBA00001973"/>
    </source>
</evidence>
<evidence type="ECO:0000256" key="8">
    <source>
        <dbReference type="ARBA" id="ARBA00023004"/>
    </source>
</evidence>
<feature type="domain" description="Desulfoferrodoxin ferrous iron-binding" evidence="13">
    <location>
        <begin position="42"/>
        <end position="123"/>
    </location>
</feature>
<evidence type="ECO:0000259" key="14">
    <source>
        <dbReference type="Pfam" id="PF06397"/>
    </source>
</evidence>
<comment type="catalytic activity">
    <reaction evidence="11">
        <text>reduced [rubredoxin] + superoxide + 2 H(+) = oxidized [rubredoxin] + H2O2</text>
        <dbReference type="Rhea" id="RHEA:21324"/>
        <dbReference type="Rhea" id="RHEA-COMP:10302"/>
        <dbReference type="Rhea" id="RHEA-COMP:10303"/>
        <dbReference type="ChEBI" id="CHEBI:15378"/>
        <dbReference type="ChEBI" id="CHEBI:16240"/>
        <dbReference type="ChEBI" id="CHEBI:18421"/>
        <dbReference type="ChEBI" id="CHEBI:29033"/>
        <dbReference type="ChEBI" id="CHEBI:29034"/>
        <dbReference type="EC" id="1.15.1.2"/>
    </reaction>
</comment>
<dbReference type="Gene3D" id="2.20.28.100">
    <property type="entry name" value="Desulphoferrodoxin, N-terminal domain"/>
    <property type="match status" value="1"/>
</dbReference>
<feature type="binding site" evidence="12">
    <location>
        <position position="69"/>
    </location>
    <ligand>
        <name>Fe cation</name>
        <dbReference type="ChEBI" id="CHEBI:24875"/>
        <label>2</label>
        <note>catalytic</note>
    </ligand>
</feature>
<gene>
    <name evidence="15" type="ORF">SAMN02745207_01905</name>
</gene>
<feature type="binding site" evidence="12">
    <location>
        <position position="49"/>
    </location>
    <ligand>
        <name>Fe cation</name>
        <dbReference type="ChEBI" id="CHEBI:24875"/>
        <label>2</label>
        <note>catalytic</note>
    </ligand>
</feature>
<dbReference type="InterPro" id="IPR002742">
    <property type="entry name" value="Desulfoferrodoxin_Fe-bd_dom"/>
</dbReference>
<evidence type="ECO:0000313" key="15">
    <source>
        <dbReference type="EMBL" id="SHH66552.1"/>
    </source>
</evidence>
<dbReference type="NCBIfam" id="TIGR00319">
    <property type="entry name" value="desulf_FeS4"/>
    <property type="match status" value="1"/>
</dbReference>
<feature type="binding site" evidence="12">
    <location>
        <position position="116"/>
    </location>
    <ligand>
        <name>Fe cation</name>
        <dbReference type="ChEBI" id="CHEBI:24875"/>
        <label>2</label>
        <note>catalytic</note>
    </ligand>
</feature>
<proteinExistence type="inferred from homology"/>